<keyword evidence="1" id="KW-1133">Transmembrane helix</keyword>
<evidence type="ECO:0000313" key="3">
    <source>
        <dbReference type="EMBL" id="MBM3275634.1"/>
    </source>
</evidence>
<feature type="domain" description="Alkyl hydroperoxide reductase subunit C/ Thiol specific antioxidant" evidence="2">
    <location>
        <begin position="50"/>
        <end position="85"/>
    </location>
</feature>
<organism evidence="3 4">
    <name type="scientific">Candidatus Tanganyikabacteria bacterium</name>
    <dbReference type="NCBI Taxonomy" id="2961651"/>
    <lineage>
        <taxon>Bacteria</taxon>
        <taxon>Bacillati</taxon>
        <taxon>Candidatus Sericytochromatia</taxon>
        <taxon>Candidatus Tanganyikabacteria</taxon>
    </lineage>
</organism>
<sequence>MSNEARAEAQPQSRSRAIPIAVAVVGVLSAGLVWQISNSGATGEKVPATVGYLAPDFSLDSSDGGRWKLSDHRGKRVLLVFFRTHT</sequence>
<name>A0A937X487_9BACT</name>
<keyword evidence="1" id="KW-0472">Membrane</keyword>
<dbReference type="GO" id="GO:0016491">
    <property type="term" value="F:oxidoreductase activity"/>
    <property type="evidence" value="ECO:0007669"/>
    <property type="project" value="InterPro"/>
</dbReference>
<dbReference type="Pfam" id="PF00578">
    <property type="entry name" value="AhpC-TSA"/>
    <property type="match status" value="1"/>
</dbReference>
<dbReference type="InterPro" id="IPR000866">
    <property type="entry name" value="AhpC/TSA"/>
</dbReference>
<dbReference type="Gene3D" id="3.40.30.10">
    <property type="entry name" value="Glutaredoxin"/>
    <property type="match status" value="1"/>
</dbReference>
<protein>
    <submittedName>
        <fullName evidence="3">Redoxin domain-containing protein</fullName>
    </submittedName>
</protein>
<dbReference type="EMBL" id="VGJX01000660">
    <property type="protein sequence ID" value="MBM3275634.1"/>
    <property type="molecule type" value="Genomic_DNA"/>
</dbReference>
<dbReference type="AlphaFoldDB" id="A0A937X487"/>
<reference evidence="3 4" key="1">
    <citation type="submission" date="2019-03" db="EMBL/GenBank/DDBJ databases">
        <title>Lake Tanganyika Metagenome-Assembled Genomes (MAGs).</title>
        <authorList>
            <person name="Tran P."/>
        </authorList>
    </citation>
    <scope>NUCLEOTIDE SEQUENCE [LARGE SCALE GENOMIC DNA]</scope>
    <source>
        <strain evidence="3">K_DeepCast_65m_m2_236</strain>
    </source>
</reference>
<evidence type="ECO:0000313" key="4">
    <source>
        <dbReference type="Proteomes" id="UP000703893"/>
    </source>
</evidence>
<evidence type="ECO:0000256" key="1">
    <source>
        <dbReference type="SAM" id="Phobius"/>
    </source>
</evidence>
<keyword evidence="1" id="KW-0812">Transmembrane</keyword>
<feature type="transmembrane region" description="Helical" evidence="1">
    <location>
        <begin position="20"/>
        <end position="37"/>
    </location>
</feature>
<gene>
    <name evidence="3" type="ORF">FJZ00_10805</name>
</gene>
<proteinExistence type="predicted"/>
<dbReference type="Proteomes" id="UP000703893">
    <property type="component" value="Unassembled WGS sequence"/>
</dbReference>
<dbReference type="GO" id="GO:0016209">
    <property type="term" value="F:antioxidant activity"/>
    <property type="evidence" value="ECO:0007669"/>
    <property type="project" value="InterPro"/>
</dbReference>
<dbReference type="SUPFAM" id="SSF52833">
    <property type="entry name" value="Thioredoxin-like"/>
    <property type="match status" value="1"/>
</dbReference>
<evidence type="ECO:0000259" key="2">
    <source>
        <dbReference type="Pfam" id="PF00578"/>
    </source>
</evidence>
<accession>A0A937X487</accession>
<comment type="caution">
    <text evidence="3">The sequence shown here is derived from an EMBL/GenBank/DDBJ whole genome shotgun (WGS) entry which is preliminary data.</text>
</comment>
<dbReference type="InterPro" id="IPR036249">
    <property type="entry name" value="Thioredoxin-like_sf"/>
</dbReference>